<keyword evidence="2" id="KW-1185">Reference proteome</keyword>
<dbReference type="Proteomes" id="UP000198736">
    <property type="component" value="Unassembled WGS sequence"/>
</dbReference>
<dbReference type="SUPFAM" id="SSF56801">
    <property type="entry name" value="Acetyl-CoA synthetase-like"/>
    <property type="match status" value="1"/>
</dbReference>
<dbReference type="PANTHER" id="PTHR36932">
    <property type="entry name" value="CAPSULAR POLYSACCHARIDE BIOSYNTHESIS PROTEIN"/>
    <property type="match status" value="1"/>
</dbReference>
<sequence>MLRRWLLRSGIPLSAYLGVPLGRAAKLLRDSQKWTSKEMKFHQERSLSVLMRHCYDHVPYYRDLMGARDLRPEDFRSINDLAKLPYLTRETMREQGARLRADNYPDKICQFRRSGGTTGEPIKIAVDDRGRAFEVAAYLRGFEWMNYQLGNPMVGLFGGSLRKKGKPNLRDKIRDLLLNERFLPAFELNQENVNFYVDTIRDARGGVLVGYASAMMNLVEYMSRSGLQGSPLKSVICTADQLPDEWRKRISQVLDAPVFCYYGCGEVNSIAYECSNVNGYIVSEEFVILEVAMAEGSTKFQDQGRGPACVTTLFNYAMPLIRYLNGDVLELARSHCESRRLKISKLEGRVPDQLIATDGHTVTGIVASGNVFATEVPIWKYQLVQVERDKIIFHYLLSGDNILTPLMRDTLTTVLRRYLGEDMKIYFELGNFEVPPSGKHRLVINRSQSKG</sequence>
<proteinExistence type="predicted"/>
<organism evidence="1 2">
    <name type="scientific">Candidatus Nitrospira nitrificans</name>
    <dbReference type="NCBI Taxonomy" id="1742973"/>
    <lineage>
        <taxon>Bacteria</taxon>
        <taxon>Pseudomonadati</taxon>
        <taxon>Nitrospirota</taxon>
        <taxon>Nitrospiria</taxon>
        <taxon>Nitrospirales</taxon>
        <taxon>Nitrospiraceae</taxon>
        <taxon>Nitrospira</taxon>
    </lineage>
</organism>
<accession>A0A0S4LBL7</accession>
<dbReference type="Gene3D" id="3.40.50.12780">
    <property type="entry name" value="N-terminal domain of ligase-like"/>
    <property type="match status" value="1"/>
</dbReference>
<dbReference type="EMBL" id="CZPZ01000008">
    <property type="protein sequence ID" value="CUS34217.1"/>
    <property type="molecule type" value="Genomic_DNA"/>
</dbReference>
<evidence type="ECO:0000313" key="2">
    <source>
        <dbReference type="Proteomes" id="UP000198736"/>
    </source>
</evidence>
<dbReference type="AlphaFoldDB" id="A0A0S4LBL7"/>
<evidence type="ECO:0008006" key="3">
    <source>
        <dbReference type="Google" id="ProtNLM"/>
    </source>
</evidence>
<dbReference type="InterPro" id="IPR042099">
    <property type="entry name" value="ANL_N_sf"/>
</dbReference>
<evidence type="ECO:0000313" key="1">
    <source>
        <dbReference type="EMBL" id="CUS34217.1"/>
    </source>
</evidence>
<dbReference type="PANTHER" id="PTHR36932:SF1">
    <property type="entry name" value="CAPSULAR POLYSACCHARIDE BIOSYNTHESIS PROTEIN"/>
    <property type="match status" value="1"/>
</dbReference>
<dbReference type="InterPro" id="IPR053158">
    <property type="entry name" value="CapK_Type1_Caps_Biosynth"/>
</dbReference>
<reference evidence="2" key="1">
    <citation type="submission" date="2015-10" db="EMBL/GenBank/DDBJ databases">
        <authorList>
            <person name="Luecker S."/>
            <person name="Luecker S."/>
        </authorList>
    </citation>
    <scope>NUCLEOTIDE SEQUENCE [LARGE SCALE GENOMIC DNA]</scope>
</reference>
<protein>
    <recommendedName>
        <fullName evidence="3">Coenzyme F390 synthetase</fullName>
    </recommendedName>
</protein>
<dbReference type="STRING" id="1742973.COMA2_160040"/>
<gene>
    <name evidence="1" type="ORF">COMA2_160040</name>
</gene>
<name>A0A0S4LBL7_9BACT</name>